<evidence type="ECO:0000313" key="8">
    <source>
        <dbReference type="Proteomes" id="UP000663870"/>
    </source>
</evidence>
<keyword evidence="8" id="KW-1185">Reference proteome</keyword>
<evidence type="ECO:0000259" key="3">
    <source>
        <dbReference type="Pfam" id="PF20209"/>
    </source>
</evidence>
<dbReference type="Proteomes" id="UP000663854">
    <property type="component" value="Unassembled WGS sequence"/>
</dbReference>
<proteinExistence type="predicted"/>
<dbReference type="EMBL" id="CAJNOL010006232">
    <property type="protein sequence ID" value="CAF1615633.1"/>
    <property type="molecule type" value="Genomic_DNA"/>
</dbReference>
<feature type="compositionally biased region" description="Basic and acidic residues" evidence="1">
    <location>
        <begin position="48"/>
        <end position="100"/>
    </location>
</feature>
<feature type="non-terminal residue" evidence="5">
    <location>
        <position position="1"/>
    </location>
</feature>
<evidence type="ECO:0000313" key="7">
    <source>
        <dbReference type="Proteomes" id="UP000663854"/>
    </source>
</evidence>
<feature type="compositionally biased region" description="Basic residues" evidence="1">
    <location>
        <begin position="109"/>
        <end position="120"/>
    </location>
</feature>
<gene>
    <name evidence="6" type="ORF">JXQ802_LOCUS49942</name>
    <name evidence="5" type="ORF">PYM288_LOCUS33806</name>
</gene>
<feature type="domain" description="STPR" evidence="4">
    <location>
        <begin position="3"/>
        <end position="57"/>
    </location>
</feature>
<dbReference type="Pfam" id="PF21107">
    <property type="entry name" value="STPRs"/>
    <property type="match status" value="1"/>
</dbReference>
<evidence type="ECO:0000259" key="4">
    <source>
        <dbReference type="Pfam" id="PF21107"/>
    </source>
</evidence>
<feature type="region of interest" description="Disordered" evidence="1">
    <location>
        <begin position="1"/>
        <end position="134"/>
    </location>
</feature>
<dbReference type="InterPro" id="IPR048998">
    <property type="entry name" value="STPR"/>
</dbReference>
<dbReference type="Proteomes" id="UP000663870">
    <property type="component" value="Unassembled WGS sequence"/>
</dbReference>
<evidence type="ECO:0000313" key="6">
    <source>
        <dbReference type="EMBL" id="CAF1615633.1"/>
    </source>
</evidence>
<accession>A0A815JK09</accession>
<dbReference type="EMBL" id="CAJNOH010004780">
    <property type="protein sequence ID" value="CAF1380059.1"/>
    <property type="molecule type" value="Genomic_DNA"/>
</dbReference>
<comment type="caution">
    <text evidence="5">The sequence shown here is derived from an EMBL/GenBank/DDBJ whole genome shotgun (WGS) entry which is preliminary data.</text>
</comment>
<dbReference type="InterPro" id="IPR025476">
    <property type="entry name" value="Helitron_helicase-like"/>
</dbReference>
<name>A0A815JK09_9BILA</name>
<dbReference type="Pfam" id="PF20209">
    <property type="entry name" value="DUF6570"/>
    <property type="match status" value="1"/>
</dbReference>
<feature type="compositionally biased region" description="Basic and acidic residues" evidence="1">
    <location>
        <begin position="1"/>
        <end position="40"/>
    </location>
</feature>
<organism evidence="5 7">
    <name type="scientific">Rotaria sordida</name>
    <dbReference type="NCBI Taxonomy" id="392033"/>
    <lineage>
        <taxon>Eukaryota</taxon>
        <taxon>Metazoa</taxon>
        <taxon>Spiralia</taxon>
        <taxon>Gnathifera</taxon>
        <taxon>Rotifera</taxon>
        <taxon>Eurotatoria</taxon>
        <taxon>Bdelloidea</taxon>
        <taxon>Philodinida</taxon>
        <taxon>Philodinidae</taxon>
        <taxon>Rotaria</taxon>
    </lineage>
</organism>
<evidence type="ECO:0000259" key="2">
    <source>
        <dbReference type="Pfam" id="PF14214"/>
    </source>
</evidence>
<feature type="domain" description="DUF6570" evidence="3">
    <location>
        <begin position="219"/>
        <end position="301"/>
    </location>
</feature>
<reference evidence="5" key="1">
    <citation type="submission" date="2021-02" db="EMBL/GenBank/DDBJ databases">
        <authorList>
            <person name="Nowell W R."/>
        </authorList>
    </citation>
    <scope>NUCLEOTIDE SEQUENCE</scope>
</reference>
<dbReference type="AlphaFoldDB" id="A0A815JK09"/>
<protein>
    <recommendedName>
        <fullName evidence="9">Helitron helicase-like domain-containing protein</fullName>
    </recommendedName>
</protein>
<evidence type="ECO:0000256" key="1">
    <source>
        <dbReference type="SAM" id="MobiDB-lite"/>
    </source>
</evidence>
<sequence>MTETEEQRQVRLEKMDERNQSSRANESEEQRQIRLEKMKETNQSSRANESEGQRQIRLEKMKERNQSSRANESEGQRQTRLEKKREQTQRTRTNESREQHQILLEQQKKRSQANRTKKKHENVGSGKNYVRSPWPEPIARDLKETRLQQFLEQMSMSKLAEATCAVCNVRTPAKDAKKIPISKIPNIDLLKASEELKTLIKNSTENTATLIDDNNTHTTSHIKRNCITFLQNVPNIVNSLPLTLADLCDTLKVIFIGARPPDRLHLRKVLTVRKKKIIEALQWLKKYNILYQNININLDNIAQLPEDDVPECIMSTLEQKIGDEEAQSERTGYVPDPLLNPKELTTADVIPISNSGVLDVNGSSVSSDEITNYFLHKIKTNDQAVTENVYLIPHSSKPVNEYFNPKLLTGLYPTLFCYGRGAPEDQSRPIEIKFKEHIRYLLSYNDRRFETNHSFIFVVFNLLQRRDACFHAQLIATKPYFQASANEIQSIKSKDIEAALDNNTKRTYNTETNSALNKLLQHIKTVGGRVMGSAYSRTALRTRIHALIFNQGLPSIFLTINPADIHSPVALYFAGVQLNLDKIQNEQLMDTYRRAEIIASHPVATAKFFHVLISNILETMIMGGVLGPIKAYFGTVESQGRGSLHLHLLIWLDHDMKPTDMKEKIQDATFRNKLIAYLEDIIKEDLDDFKEKQVIESSD</sequence>
<dbReference type="Pfam" id="PF14214">
    <property type="entry name" value="Helitron_like_N"/>
    <property type="match status" value="1"/>
</dbReference>
<evidence type="ECO:0000313" key="5">
    <source>
        <dbReference type="EMBL" id="CAF1380059.1"/>
    </source>
</evidence>
<dbReference type="InterPro" id="IPR046700">
    <property type="entry name" value="DUF6570"/>
</dbReference>
<feature type="domain" description="Helitron helicase-like" evidence="2">
    <location>
        <begin position="437"/>
        <end position="650"/>
    </location>
</feature>
<evidence type="ECO:0008006" key="9">
    <source>
        <dbReference type="Google" id="ProtNLM"/>
    </source>
</evidence>